<dbReference type="InterPro" id="IPR001134">
    <property type="entry name" value="Netrin_domain"/>
</dbReference>
<evidence type="ECO:0000259" key="3">
    <source>
        <dbReference type="PROSITE" id="PS50189"/>
    </source>
</evidence>
<feature type="compositionally biased region" description="Low complexity" evidence="2">
    <location>
        <begin position="99"/>
        <end position="110"/>
    </location>
</feature>
<dbReference type="Proteomes" id="UP000472275">
    <property type="component" value="Chromosome 5"/>
</dbReference>
<feature type="region of interest" description="Disordered" evidence="2">
    <location>
        <begin position="56"/>
        <end position="206"/>
    </location>
</feature>
<evidence type="ECO:0000256" key="2">
    <source>
        <dbReference type="SAM" id="MobiDB-lite"/>
    </source>
</evidence>
<feature type="domain" description="NTR" evidence="3">
    <location>
        <begin position="368"/>
        <end position="512"/>
    </location>
</feature>
<reference evidence="4" key="2">
    <citation type="submission" date="2025-09" db="UniProtKB">
        <authorList>
            <consortium name="Ensembl"/>
        </authorList>
    </citation>
    <scope>IDENTIFICATION</scope>
</reference>
<evidence type="ECO:0000256" key="1">
    <source>
        <dbReference type="ARBA" id="ARBA00023157"/>
    </source>
</evidence>
<dbReference type="GeneTree" id="ENSGT00390000002361"/>
<organism evidence="4 5">
    <name type="scientific">Aquila chrysaetos chrysaetos</name>
    <dbReference type="NCBI Taxonomy" id="223781"/>
    <lineage>
        <taxon>Eukaryota</taxon>
        <taxon>Metazoa</taxon>
        <taxon>Chordata</taxon>
        <taxon>Craniata</taxon>
        <taxon>Vertebrata</taxon>
        <taxon>Euteleostomi</taxon>
        <taxon>Archelosauria</taxon>
        <taxon>Archosauria</taxon>
        <taxon>Dinosauria</taxon>
        <taxon>Saurischia</taxon>
        <taxon>Theropoda</taxon>
        <taxon>Coelurosauria</taxon>
        <taxon>Aves</taxon>
        <taxon>Neognathae</taxon>
        <taxon>Neoaves</taxon>
        <taxon>Telluraves</taxon>
        <taxon>Accipitrimorphae</taxon>
        <taxon>Accipitriformes</taxon>
        <taxon>Accipitridae</taxon>
        <taxon>Accipitrinae</taxon>
        <taxon>Aquila</taxon>
    </lineage>
</organism>
<dbReference type="InParanoid" id="A0A663E9A5"/>
<feature type="compositionally biased region" description="Basic residues" evidence="2">
    <location>
        <begin position="146"/>
        <end position="158"/>
    </location>
</feature>
<feature type="compositionally biased region" description="Basic residues" evidence="2">
    <location>
        <begin position="111"/>
        <end position="120"/>
    </location>
</feature>
<dbReference type="PANTHER" id="PTHR35967">
    <property type="entry name" value="UPF0450 PROTEIN C17ORF58"/>
    <property type="match status" value="1"/>
</dbReference>
<keyword evidence="5" id="KW-1185">Reference proteome</keyword>
<dbReference type="InterPro" id="IPR008993">
    <property type="entry name" value="TIMP-like_OB-fold"/>
</dbReference>
<dbReference type="PROSITE" id="PS50189">
    <property type="entry name" value="NTR"/>
    <property type="match status" value="1"/>
</dbReference>
<accession>A0A663E9A5</accession>
<keyword evidence="1" id="KW-1015">Disulfide bond</keyword>
<evidence type="ECO:0000313" key="5">
    <source>
        <dbReference type="Proteomes" id="UP000472275"/>
    </source>
</evidence>
<dbReference type="SUPFAM" id="SSF50242">
    <property type="entry name" value="TIMP-like"/>
    <property type="match status" value="1"/>
</dbReference>
<reference evidence="4" key="1">
    <citation type="submission" date="2025-08" db="UniProtKB">
        <authorList>
            <consortium name="Ensembl"/>
        </authorList>
    </citation>
    <scope>IDENTIFICATION</scope>
</reference>
<name>A0A663E9A5_AQUCH</name>
<dbReference type="AlphaFoldDB" id="A0A663E9A5"/>
<dbReference type="PANTHER" id="PTHR35967:SF1">
    <property type="entry name" value="UPF0450 PROTEIN C17ORF58"/>
    <property type="match status" value="1"/>
</dbReference>
<dbReference type="Gene3D" id="2.40.50.120">
    <property type="match status" value="1"/>
</dbReference>
<protein>
    <submittedName>
        <fullName evidence="4">Chromosome 17 open reading frame 58</fullName>
    </submittedName>
</protein>
<evidence type="ECO:0000313" key="4">
    <source>
        <dbReference type="Ensembl" id="ENSACCP00020008638.1"/>
    </source>
</evidence>
<proteinExistence type="predicted"/>
<gene>
    <name evidence="4" type="primary">C5H17orf58</name>
</gene>
<sequence>MDKASASGAGDCGFESHLGRTADVLWIQRGGCPAVSCRAAQYVIIAYPHRSHLKTLLAAPPQPPGKSRNGASNPLCRRERAPGAASNSPRRNRHPVSGAPALPAATTAALPRRHRARCRLLRLPPSRGDPAPQPRGPYPLTGGRGRSGRRLGRRRRSRVAGSLPYAEKPSQTLSKDAYSSADAAPGQVKLPAWGTSSTRENHTERWPKPPEIISLLSDKKKRTKPSVENSTGLRKCLLQYGGALALESPTEGPSPATFDFNHANRKHADRRLAEAANSVSAHFHHAASSYQKMTSLVEAYPFPNSGAVESDDPNTLDHFNRPGKIIPYKHTDPFKKITKPSWVTNRQSSSLPYHFSALKKDADKEKACLTECRKERDEVEAYCASEFAVNGIVYNMERVGNGIHLITLLVNSDGLYKMSRLYITPDGFFFRVHILVLDTLNCSKPCPDFKLGSRYIVMGRIYHKRRQIPANLLQFLRGRLRPGDGLLRSSSSYVKRFNRKRDRTVQAAHTKCR</sequence>
<dbReference type="Ensembl" id="ENSACCT00020009017.1">
    <property type="protein sequence ID" value="ENSACCP00020008638.1"/>
    <property type="gene ID" value="ENSACCG00020005878.1"/>
</dbReference>